<evidence type="ECO:0000256" key="11">
    <source>
        <dbReference type="ARBA" id="ARBA00048954"/>
    </source>
</evidence>
<dbReference type="Proteomes" id="UP000028643">
    <property type="component" value="Unassembled WGS sequence"/>
</dbReference>
<organism evidence="13 14">
    <name type="scientific">Pseudomonas syringae</name>
    <dbReference type="NCBI Taxonomy" id="317"/>
    <lineage>
        <taxon>Bacteria</taxon>
        <taxon>Pseudomonadati</taxon>
        <taxon>Pseudomonadota</taxon>
        <taxon>Gammaproteobacteria</taxon>
        <taxon>Pseudomonadales</taxon>
        <taxon>Pseudomonadaceae</taxon>
        <taxon>Pseudomonas</taxon>
    </lineage>
</organism>
<dbReference type="SMART" id="SM00382">
    <property type="entry name" value="AAA"/>
    <property type="match status" value="1"/>
</dbReference>
<evidence type="ECO:0000256" key="9">
    <source>
        <dbReference type="ARBA" id="ARBA00023235"/>
    </source>
</evidence>
<keyword evidence="2" id="KW-0639">Primosome</keyword>
<dbReference type="AlphaFoldDB" id="A0A085V6Q1"/>
<dbReference type="GO" id="GO:0006269">
    <property type="term" value="P:DNA replication, synthesis of primer"/>
    <property type="evidence" value="ECO:0007669"/>
    <property type="project" value="UniProtKB-KW"/>
</dbReference>
<dbReference type="EC" id="5.6.2.3" evidence="10"/>
<dbReference type="PANTHER" id="PTHR30153">
    <property type="entry name" value="REPLICATIVE DNA HELICASE DNAB"/>
    <property type="match status" value="1"/>
</dbReference>
<dbReference type="Pfam" id="PF00772">
    <property type="entry name" value="DnaB"/>
    <property type="match status" value="1"/>
</dbReference>
<feature type="domain" description="SF4 helicase" evidence="12">
    <location>
        <begin position="177"/>
        <end position="441"/>
    </location>
</feature>
<evidence type="ECO:0000256" key="2">
    <source>
        <dbReference type="ARBA" id="ARBA00022515"/>
    </source>
</evidence>
<comment type="catalytic activity">
    <reaction evidence="11">
        <text>ATP + H2O = ADP + phosphate + H(+)</text>
        <dbReference type="Rhea" id="RHEA:13065"/>
        <dbReference type="ChEBI" id="CHEBI:15377"/>
        <dbReference type="ChEBI" id="CHEBI:15378"/>
        <dbReference type="ChEBI" id="CHEBI:30616"/>
        <dbReference type="ChEBI" id="CHEBI:43474"/>
        <dbReference type="ChEBI" id="CHEBI:456216"/>
        <dbReference type="EC" id="5.6.2.3"/>
    </reaction>
</comment>
<evidence type="ECO:0000256" key="7">
    <source>
        <dbReference type="ARBA" id="ARBA00022840"/>
    </source>
</evidence>
<dbReference type="InterPro" id="IPR003593">
    <property type="entry name" value="AAA+_ATPase"/>
</dbReference>
<comment type="caution">
    <text evidence="13">The sequence shown here is derived from an EMBL/GenBank/DDBJ whole genome shotgun (WGS) entry which is preliminary data.</text>
</comment>
<evidence type="ECO:0000313" key="13">
    <source>
        <dbReference type="EMBL" id="KFE51114.1"/>
    </source>
</evidence>
<dbReference type="Gene3D" id="3.40.50.300">
    <property type="entry name" value="P-loop containing nucleotide triphosphate hydrolases"/>
    <property type="match status" value="1"/>
</dbReference>
<keyword evidence="3" id="KW-0235">DNA replication</keyword>
<evidence type="ECO:0000313" key="14">
    <source>
        <dbReference type="Proteomes" id="UP000028643"/>
    </source>
</evidence>
<accession>A0A085V6Q1</accession>
<dbReference type="GO" id="GO:0005524">
    <property type="term" value="F:ATP binding"/>
    <property type="evidence" value="ECO:0007669"/>
    <property type="project" value="UniProtKB-KW"/>
</dbReference>
<dbReference type="Gene3D" id="1.10.860.10">
    <property type="entry name" value="DNAb Helicase, Chain A"/>
    <property type="match status" value="1"/>
</dbReference>
<dbReference type="InterPro" id="IPR027417">
    <property type="entry name" value="P-loop_NTPase"/>
</dbReference>
<dbReference type="GO" id="GO:1990077">
    <property type="term" value="C:primosome complex"/>
    <property type="evidence" value="ECO:0007669"/>
    <property type="project" value="UniProtKB-KW"/>
</dbReference>
<dbReference type="SUPFAM" id="SSF52540">
    <property type="entry name" value="P-loop containing nucleoside triphosphate hydrolases"/>
    <property type="match status" value="1"/>
</dbReference>
<dbReference type="Pfam" id="PF03796">
    <property type="entry name" value="DnaB_C"/>
    <property type="match status" value="1"/>
</dbReference>
<dbReference type="EMBL" id="JPQT01000106">
    <property type="protein sequence ID" value="KFE51114.1"/>
    <property type="molecule type" value="Genomic_DNA"/>
</dbReference>
<keyword evidence="6 13" id="KW-0347">Helicase</keyword>
<dbReference type="InterPro" id="IPR007693">
    <property type="entry name" value="DNA_helicase_DnaB-like_N"/>
</dbReference>
<name>A0A085V6Q1_PSESX</name>
<dbReference type="InterPro" id="IPR007694">
    <property type="entry name" value="DNA_helicase_DnaB-like_C"/>
</dbReference>
<dbReference type="InterPro" id="IPR016136">
    <property type="entry name" value="DNA_helicase_N/primase_C"/>
</dbReference>
<sequence>MMISREMYYPESEHGVLGAIMMASLNQDRSLVDDIVARHSSADFYHPDNAALFDAIKDCLEREMPVDAVTVGSIQRTLPSGQSTMAYAAEISHKVPSVANWKAYSTQVNEWAVVRAIINVGQITAQRVEDGEPLGDVIAASQQSMADLRDLRAPRTGYKRMSEVVPVVLDGMDDHVNDRSPPKLSTGLTELDNLIGFLRPKSMVVIAGRPGSGKTMLGLQIMQSVAVNGKGVGLIYSLEMGEAELTTRAIASLGGVDLRRMENAKELGDEEWMRIGMAVGQIRDAELYLNDEPGMTIGRIRSEALQFQREKGLDILMVDYLGLIGSDRKAANRAESVGAISIALKNLSKELSVPVLVLAQLNRNSTGRVGKKPQASDLRDSGQVEQDADLVLLVHHDPESEAGQNGVSELILDKGRQAPAGSCLVQRQGQFARFVNFDGNRQFSQEAVEMGRPFSERAKGRKHHE</sequence>
<evidence type="ECO:0000256" key="10">
    <source>
        <dbReference type="ARBA" id="ARBA00044969"/>
    </source>
</evidence>
<dbReference type="PANTHER" id="PTHR30153:SF2">
    <property type="entry name" value="REPLICATIVE DNA HELICASE"/>
    <property type="match status" value="1"/>
</dbReference>
<gene>
    <name evidence="13" type="ORF">IV02_13990</name>
</gene>
<evidence type="ECO:0000256" key="5">
    <source>
        <dbReference type="ARBA" id="ARBA00022801"/>
    </source>
</evidence>
<evidence type="ECO:0000256" key="8">
    <source>
        <dbReference type="ARBA" id="ARBA00023125"/>
    </source>
</evidence>
<dbReference type="InterPro" id="IPR036185">
    <property type="entry name" value="DNA_heli_DnaB-like_N_sf"/>
</dbReference>
<keyword evidence="8" id="KW-0238">DNA-binding</keyword>
<dbReference type="GO" id="GO:0016787">
    <property type="term" value="F:hydrolase activity"/>
    <property type="evidence" value="ECO:0007669"/>
    <property type="project" value="UniProtKB-KW"/>
</dbReference>
<evidence type="ECO:0000256" key="6">
    <source>
        <dbReference type="ARBA" id="ARBA00022806"/>
    </source>
</evidence>
<comment type="similarity">
    <text evidence="1">Belongs to the helicase family. DnaB subfamily.</text>
</comment>
<evidence type="ECO:0000256" key="4">
    <source>
        <dbReference type="ARBA" id="ARBA00022741"/>
    </source>
</evidence>
<dbReference type="SUPFAM" id="SSF48024">
    <property type="entry name" value="N-terminal domain of DnaB helicase"/>
    <property type="match status" value="1"/>
</dbReference>
<dbReference type="GO" id="GO:0003677">
    <property type="term" value="F:DNA binding"/>
    <property type="evidence" value="ECO:0007669"/>
    <property type="project" value="UniProtKB-KW"/>
</dbReference>
<evidence type="ECO:0000256" key="3">
    <source>
        <dbReference type="ARBA" id="ARBA00022705"/>
    </source>
</evidence>
<evidence type="ECO:0000259" key="12">
    <source>
        <dbReference type="PROSITE" id="PS51199"/>
    </source>
</evidence>
<dbReference type="CDD" id="cd00984">
    <property type="entry name" value="DnaB_C"/>
    <property type="match status" value="1"/>
</dbReference>
<dbReference type="PROSITE" id="PS51199">
    <property type="entry name" value="SF4_HELICASE"/>
    <property type="match status" value="1"/>
</dbReference>
<dbReference type="GO" id="GO:0005829">
    <property type="term" value="C:cytosol"/>
    <property type="evidence" value="ECO:0007669"/>
    <property type="project" value="TreeGrafter"/>
</dbReference>
<evidence type="ECO:0000256" key="1">
    <source>
        <dbReference type="ARBA" id="ARBA00008428"/>
    </source>
</evidence>
<keyword evidence="5" id="KW-0378">Hydrolase</keyword>
<keyword evidence="9" id="KW-0413">Isomerase</keyword>
<protein>
    <recommendedName>
        <fullName evidence="10">DNA 5'-3' helicase</fullName>
        <ecNumber evidence="10">5.6.2.3</ecNumber>
    </recommendedName>
</protein>
<keyword evidence="4" id="KW-0547">Nucleotide-binding</keyword>
<dbReference type="GO" id="GO:0043139">
    <property type="term" value="F:5'-3' DNA helicase activity"/>
    <property type="evidence" value="ECO:0007669"/>
    <property type="project" value="UniProtKB-EC"/>
</dbReference>
<reference evidence="13 14" key="1">
    <citation type="submission" date="2014-07" db="EMBL/GenBank/DDBJ databases">
        <title>Draft Genome Sequences of Environmental Pseudomonas syringae strains.</title>
        <authorList>
            <person name="Baltrus D.A."/>
            <person name="Berge O."/>
            <person name="Morris C."/>
        </authorList>
    </citation>
    <scope>NUCLEOTIDE SEQUENCE [LARGE SCALE GENOMIC DNA]</scope>
    <source>
        <strain evidence="13 14">CEB003</strain>
    </source>
</reference>
<proteinExistence type="inferred from homology"/>
<keyword evidence="7" id="KW-0067">ATP-binding</keyword>
<dbReference type="PATRIC" id="fig|317.174.peg.2869"/>